<dbReference type="InterPro" id="IPR013762">
    <property type="entry name" value="Integrase-like_cat_sf"/>
</dbReference>
<feature type="domain" description="Tyr recombinase" evidence="2">
    <location>
        <begin position="242"/>
        <end position="445"/>
    </location>
</feature>
<dbReference type="InterPro" id="IPR002104">
    <property type="entry name" value="Integrase_catalytic"/>
</dbReference>
<dbReference type="InterPro" id="IPR035386">
    <property type="entry name" value="Arm-DNA-bind_5"/>
</dbReference>
<keyword evidence="4" id="KW-1185">Reference proteome</keyword>
<dbReference type="RefSeq" id="WP_208131787.1">
    <property type="nucleotide sequence ID" value="NZ_BAABGQ010000006.1"/>
</dbReference>
<sequence>MPIRFYLHTKVYSDGRRPIYLDARWGRGAASDGQVESRLRTSTGQSCQLANWNADRQRIKSAEPGYAKANNELVKLEAAAGLHIDRAELDAVTLTPEQLTVLLKPAAAARKAAALPKPGSSTDGTVPGPPTPLTMASLYAEWQHAYRGRRAAKTLSGPQGLIDQLERFRPGLTPLDFKPDASGRCEVLQDFCVYCMEQAKGRTGDVGLFNNTISSYLKRLRKLLKFGRYDYEWIEDEYSEDVDREPLTFSEVLQLAQHKVVEWREGGNKHSLRAGIRDVFVFICLTGPRYGSLLEVGPDAVVFDHLNGAEVPVLEYYTYKNRRNKEKVRVPLDELAYAIWQRYDGKLPVPSLGKFNEAIKQLCREAGLTRTVKVLRGSGAKRLEERQPLWQTVSAHIGRYTFITTQHEGGADIVSIQDTVGHADINTTRKYTKSREKDRLTTTRGAFATLRNRQS</sequence>
<evidence type="ECO:0000313" key="3">
    <source>
        <dbReference type="EMBL" id="GAA4501325.1"/>
    </source>
</evidence>
<reference evidence="4" key="1">
    <citation type="journal article" date="2019" name="Int. J. Syst. Evol. Microbiol.">
        <title>The Global Catalogue of Microorganisms (GCM) 10K type strain sequencing project: providing services to taxonomists for standard genome sequencing and annotation.</title>
        <authorList>
            <consortium name="The Broad Institute Genomics Platform"/>
            <consortium name="The Broad Institute Genome Sequencing Center for Infectious Disease"/>
            <person name="Wu L."/>
            <person name="Ma J."/>
        </authorList>
    </citation>
    <scope>NUCLEOTIDE SEQUENCE [LARGE SCALE GENOMIC DNA]</scope>
    <source>
        <strain evidence="4">JCM 17841</strain>
    </source>
</reference>
<dbReference type="Gene3D" id="1.10.443.10">
    <property type="entry name" value="Intergrase catalytic core"/>
    <property type="match status" value="1"/>
</dbReference>
<gene>
    <name evidence="3" type="ORF">GCM10023172_22980</name>
</gene>
<dbReference type="Proteomes" id="UP001501243">
    <property type="component" value="Unassembled WGS sequence"/>
</dbReference>
<dbReference type="Pfam" id="PF17293">
    <property type="entry name" value="Arm-DNA-bind_5"/>
    <property type="match status" value="1"/>
</dbReference>
<accession>A0ABP8QCW9</accession>
<protein>
    <recommendedName>
        <fullName evidence="2">Tyr recombinase domain-containing protein</fullName>
    </recommendedName>
</protein>
<dbReference type="SUPFAM" id="SSF56349">
    <property type="entry name" value="DNA breaking-rejoining enzymes"/>
    <property type="match status" value="1"/>
</dbReference>
<dbReference type="PROSITE" id="PS51898">
    <property type="entry name" value="TYR_RECOMBINASE"/>
    <property type="match status" value="1"/>
</dbReference>
<name>A0ABP8QCW9_9BACT</name>
<comment type="caution">
    <text evidence="3">The sequence shown here is derived from an EMBL/GenBank/DDBJ whole genome shotgun (WGS) entry which is preliminary data.</text>
</comment>
<proteinExistence type="predicted"/>
<evidence type="ECO:0000313" key="4">
    <source>
        <dbReference type="Proteomes" id="UP001501243"/>
    </source>
</evidence>
<dbReference type="InterPro" id="IPR011010">
    <property type="entry name" value="DNA_brk_join_enz"/>
</dbReference>
<evidence type="ECO:0000256" key="1">
    <source>
        <dbReference type="ARBA" id="ARBA00023172"/>
    </source>
</evidence>
<dbReference type="EMBL" id="BAABGQ010000006">
    <property type="protein sequence ID" value="GAA4501325.1"/>
    <property type="molecule type" value="Genomic_DNA"/>
</dbReference>
<organism evidence="3 4">
    <name type="scientific">Hymenobacter ginsengisoli</name>
    <dbReference type="NCBI Taxonomy" id="1051626"/>
    <lineage>
        <taxon>Bacteria</taxon>
        <taxon>Pseudomonadati</taxon>
        <taxon>Bacteroidota</taxon>
        <taxon>Cytophagia</taxon>
        <taxon>Cytophagales</taxon>
        <taxon>Hymenobacteraceae</taxon>
        <taxon>Hymenobacter</taxon>
    </lineage>
</organism>
<evidence type="ECO:0000259" key="2">
    <source>
        <dbReference type="PROSITE" id="PS51898"/>
    </source>
</evidence>
<keyword evidence="1" id="KW-0233">DNA recombination</keyword>